<feature type="domain" description="Helicase ATP-binding" evidence="3">
    <location>
        <begin position="26"/>
        <end position="187"/>
    </location>
</feature>
<dbReference type="Pfam" id="PF00271">
    <property type="entry name" value="Helicase_C"/>
    <property type="match status" value="1"/>
</dbReference>
<keyword evidence="1" id="KW-0547">Nucleotide-binding</keyword>
<dbReference type="InterPro" id="IPR011545">
    <property type="entry name" value="DEAD/DEAH_box_helicase_dom"/>
</dbReference>
<dbReference type="GO" id="GO:0004386">
    <property type="term" value="F:helicase activity"/>
    <property type="evidence" value="ECO:0007669"/>
    <property type="project" value="UniProtKB-KW"/>
</dbReference>
<dbReference type="InterPro" id="IPR050742">
    <property type="entry name" value="Helicase_Restrict-Modif_Enz"/>
</dbReference>
<comment type="caution">
    <text evidence="5">The sequence shown here is derived from an EMBL/GenBank/DDBJ whole genome shotgun (WGS) entry which is preliminary data.</text>
</comment>
<dbReference type="Gene3D" id="3.40.50.300">
    <property type="entry name" value="P-loop containing nucleotide triphosphate hydrolases"/>
    <property type="match status" value="2"/>
</dbReference>
<evidence type="ECO:0000259" key="3">
    <source>
        <dbReference type="PROSITE" id="PS51192"/>
    </source>
</evidence>
<keyword evidence="5" id="KW-0378">Hydrolase</keyword>
<dbReference type="PROSITE" id="PS51192">
    <property type="entry name" value="HELICASE_ATP_BIND_1"/>
    <property type="match status" value="1"/>
</dbReference>
<evidence type="ECO:0000313" key="5">
    <source>
        <dbReference type="EMBL" id="MFC3638320.1"/>
    </source>
</evidence>
<dbReference type="Pfam" id="PF00270">
    <property type="entry name" value="DEAD"/>
    <property type="match status" value="1"/>
</dbReference>
<dbReference type="InterPro" id="IPR014001">
    <property type="entry name" value="Helicase_ATP-bd"/>
</dbReference>
<feature type="domain" description="Helicase C-terminal" evidence="4">
    <location>
        <begin position="257"/>
        <end position="420"/>
    </location>
</feature>
<reference evidence="6" key="1">
    <citation type="journal article" date="2019" name="Int. J. Syst. Evol. Microbiol.">
        <title>The Global Catalogue of Microorganisms (GCM) 10K type strain sequencing project: providing services to taxonomists for standard genome sequencing and annotation.</title>
        <authorList>
            <consortium name="The Broad Institute Genomics Platform"/>
            <consortium name="The Broad Institute Genome Sequencing Center for Infectious Disease"/>
            <person name="Wu L."/>
            <person name="Ma J."/>
        </authorList>
    </citation>
    <scope>NUCLEOTIDE SEQUENCE [LARGE SCALE GENOMIC DNA]</scope>
    <source>
        <strain evidence="6">KCTC 42282</strain>
    </source>
</reference>
<keyword evidence="6" id="KW-1185">Reference proteome</keyword>
<organism evidence="5 6">
    <name type="scientific">Camelimonas fluminis</name>
    <dbReference type="NCBI Taxonomy" id="1576911"/>
    <lineage>
        <taxon>Bacteria</taxon>
        <taxon>Pseudomonadati</taxon>
        <taxon>Pseudomonadota</taxon>
        <taxon>Alphaproteobacteria</taxon>
        <taxon>Hyphomicrobiales</taxon>
        <taxon>Chelatococcaceae</taxon>
        <taxon>Camelimonas</taxon>
    </lineage>
</organism>
<sequence>MQPDQQLRPFSAEGEAIQRRVTAEIVDAALKGEDILFVGPTGCGKTKIFTDALVTLAAKSPDFNALVLQRRRHLAQQNEARAHLYGVSPDNTHVVMDGEIHPDAASRPFIYALPQTLAGRTAEIGPRRYVVLDEAHHAGDDDGTELNSVIQDLEAANPNVAFLGATASPYPPKGQKFCARLENARRITITYHEAIEAGMITGIRTETPDYRLKDGSYIHQAIEAKIDDRRVADTRAGITTMIGRLRPPDFPDMVARDIVRNGEQTMPTLCFADTIAEAEKLQHAFLEQGIKAAVIHSRMPESAVVANVKAYLRGDITHLASVDMIGEGFDAPHTTRIIQTKALTTLDEEIQARGRAQRIFGSSHDRVYRDYGASTAIHGTMEEYVKAQQYVLRGGPNDAWTKMQKDPFVQGICLGKDVLYAVATLDQNSRPGYSVMRSYTDTKTETRRLDHIPDPGTGAKIMSRKQLDTFTRKAIIANETDYIRLRSRRQKITLPGGETRTVPVKNIILSQIWKAQKDAALMMARGSPVSDRQFVEAIVAARENPQKTRIPQTAVAAAAKTRRQSQGFGLGS</sequence>
<gene>
    <name evidence="5" type="ORF">ACFONL_13210</name>
</gene>
<dbReference type="InterPro" id="IPR027417">
    <property type="entry name" value="P-loop_NTPase"/>
</dbReference>
<dbReference type="EMBL" id="JBHRYC010000065">
    <property type="protein sequence ID" value="MFC3638320.1"/>
    <property type="molecule type" value="Genomic_DNA"/>
</dbReference>
<dbReference type="SMART" id="SM00490">
    <property type="entry name" value="HELICc"/>
    <property type="match status" value="1"/>
</dbReference>
<dbReference type="EC" id="3.6.4.-" evidence="5"/>
<dbReference type="Proteomes" id="UP001595704">
    <property type="component" value="Unassembled WGS sequence"/>
</dbReference>
<evidence type="ECO:0000313" key="6">
    <source>
        <dbReference type="Proteomes" id="UP001595704"/>
    </source>
</evidence>
<dbReference type="PANTHER" id="PTHR47396:SF1">
    <property type="entry name" value="ATP-DEPENDENT HELICASE IRC3-RELATED"/>
    <property type="match status" value="1"/>
</dbReference>
<dbReference type="InterPro" id="IPR001650">
    <property type="entry name" value="Helicase_C-like"/>
</dbReference>
<dbReference type="SMART" id="SM00487">
    <property type="entry name" value="DEXDc"/>
    <property type="match status" value="1"/>
</dbReference>
<dbReference type="RefSeq" id="WP_191320856.1">
    <property type="nucleotide sequence ID" value="NZ_BNCG01000027.1"/>
</dbReference>
<name>A0ABV7UHZ2_9HYPH</name>
<accession>A0ABV7UHZ2</accession>
<keyword evidence="2" id="KW-0067">ATP-binding</keyword>
<dbReference type="SUPFAM" id="SSF52540">
    <property type="entry name" value="P-loop containing nucleoside triphosphate hydrolases"/>
    <property type="match status" value="1"/>
</dbReference>
<evidence type="ECO:0000256" key="2">
    <source>
        <dbReference type="ARBA" id="ARBA00022840"/>
    </source>
</evidence>
<proteinExistence type="predicted"/>
<dbReference type="GO" id="GO:0016787">
    <property type="term" value="F:hydrolase activity"/>
    <property type="evidence" value="ECO:0007669"/>
    <property type="project" value="UniProtKB-KW"/>
</dbReference>
<dbReference type="PANTHER" id="PTHR47396">
    <property type="entry name" value="TYPE I RESTRICTION ENZYME ECOKI R PROTEIN"/>
    <property type="match status" value="1"/>
</dbReference>
<protein>
    <submittedName>
        <fullName evidence="5">DEAD/DEAH box helicase</fullName>
        <ecNumber evidence="5">3.6.4.-</ecNumber>
    </submittedName>
</protein>
<evidence type="ECO:0000256" key="1">
    <source>
        <dbReference type="ARBA" id="ARBA00022741"/>
    </source>
</evidence>
<evidence type="ECO:0000259" key="4">
    <source>
        <dbReference type="PROSITE" id="PS51194"/>
    </source>
</evidence>
<keyword evidence="5" id="KW-0347">Helicase</keyword>
<dbReference type="PROSITE" id="PS51194">
    <property type="entry name" value="HELICASE_CTER"/>
    <property type="match status" value="1"/>
</dbReference>